<protein>
    <submittedName>
        <fullName evidence="2">Tll0650 protein</fullName>
    </submittedName>
</protein>
<gene>
    <name evidence="2" type="ordered locus">tll0650</name>
</gene>
<accession>Q8DL48</accession>
<reference evidence="2 3" key="1">
    <citation type="journal article" date="2002" name="DNA Res.">
        <title>Complete genome structure of the thermophilic cyanobacterium Thermosynechococcus elongatus BP-1.</title>
        <authorList>
            <person name="Nakamura Y."/>
            <person name="Kaneko T."/>
            <person name="Sato S."/>
            <person name="Ikeuchi M."/>
            <person name="Katoh H."/>
            <person name="Sasamoto S."/>
            <person name="Watanabe A."/>
            <person name="Iriguchi M."/>
            <person name="Kawashima K."/>
            <person name="Kimura T."/>
            <person name="Kishida Y."/>
            <person name="Kiyokawa C."/>
            <person name="Kohara M."/>
            <person name="Matsumoto M."/>
            <person name="Matsuno A."/>
            <person name="Nakazaki N."/>
            <person name="Shimpo S."/>
            <person name="Sugimoto M."/>
            <person name="Takeuchi C."/>
            <person name="Yamada M."/>
            <person name="Tabata S."/>
        </authorList>
    </citation>
    <scope>NUCLEOTIDE SEQUENCE [LARGE SCALE GENOMIC DNA]</scope>
    <source>
        <strain evidence="3">IAM M-273 / NIES-2133 / BP-1</strain>
    </source>
</reference>
<feature type="domain" description="DUF6930" evidence="1">
    <location>
        <begin position="7"/>
        <end position="125"/>
    </location>
</feature>
<dbReference type="AlphaFoldDB" id="Q8DL48"/>
<evidence type="ECO:0000313" key="3">
    <source>
        <dbReference type="Proteomes" id="UP000000440"/>
    </source>
</evidence>
<sequence length="531" mass="60268">MRLPTATIRRLLNLPQVADIWVGGGRSLNSDNDEVFCAAWLDPKEQLVRTMEIRQFPPTPEQLMRLLVQAIESPHHPQAQPCRPHAIIVDDRELQFFLRGVVAPLDIQVEYQARVPLLDDFFELMAAEVTSDDPDLEGLPREYVPLYKRKIRELAQLDIWRRLNHVTPFKLHCSSWDCPTLFAVLVNPQGASRDFGLMLHRGEEALRNFWQQIDQEDPYLDEEDDDRLEETVLRNDCLFLNVSEVDEADLDNDLSFVLRGHAYTIEVGVVHPLEGIRHFYAPEEAEMVYVAIASLIKFWKKTKKQFEQEAYPELNLRFQIPSPCHCALSYQVQVATAPEMMPGIDEDTEESQSLCQIPIDTEAIPEEAYILFKRFPPKELGELQAAVAYHQRGEIPEEFKGYPVLTIQTKKSAAAAIAAKIAEEGGIHHLTVFPLSGPEQIVMLLAQTNANHLWLLDTFDAESGSLLLDWIKEVNDLDGACGLAVAYGVTGKTRRQPTLKQIVGLFETSLVFSFVDTQRPPTPQPIEISKP</sequence>
<dbReference type="EnsemblBacteria" id="BAC08201">
    <property type="protein sequence ID" value="BAC08201"/>
    <property type="gene ID" value="BAC08201"/>
</dbReference>
<dbReference type="RefSeq" id="WP_011056497.1">
    <property type="nucleotide sequence ID" value="NC_004113.1"/>
</dbReference>
<dbReference type="eggNOG" id="COG3381">
    <property type="taxonomic scope" value="Bacteria"/>
</dbReference>
<keyword evidence="3" id="KW-1185">Reference proteome</keyword>
<proteinExistence type="predicted"/>
<name>Q8DL48_THEVB</name>
<dbReference type="KEGG" id="tel:tll0650"/>
<dbReference type="InterPro" id="IPR054216">
    <property type="entry name" value="DUF6930"/>
</dbReference>
<organism evidence="2 3">
    <name type="scientific">Thermosynechococcus vestitus (strain NIES-2133 / IAM M-273 / BP-1)</name>
    <dbReference type="NCBI Taxonomy" id="197221"/>
    <lineage>
        <taxon>Bacteria</taxon>
        <taxon>Bacillati</taxon>
        <taxon>Cyanobacteriota</taxon>
        <taxon>Cyanophyceae</taxon>
        <taxon>Acaryochloridales</taxon>
        <taxon>Thermosynechococcaceae</taxon>
        <taxon>Thermosynechococcus</taxon>
    </lineage>
</organism>
<evidence type="ECO:0000313" key="2">
    <source>
        <dbReference type="EMBL" id="BAC08201.1"/>
    </source>
</evidence>
<evidence type="ECO:0000259" key="1">
    <source>
        <dbReference type="Pfam" id="PF22007"/>
    </source>
</evidence>
<dbReference type="EMBL" id="BA000039">
    <property type="protein sequence ID" value="BAC08201.1"/>
    <property type="molecule type" value="Genomic_DNA"/>
</dbReference>
<dbReference type="Pfam" id="PF22007">
    <property type="entry name" value="DUF6930"/>
    <property type="match status" value="1"/>
</dbReference>
<dbReference type="Proteomes" id="UP000000440">
    <property type="component" value="Chromosome"/>
</dbReference>
<dbReference type="STRING" id="197221.gene:10747240"/>